<dbReference type="InterPro" id="IPR049326">
    <property type="entry name" value="Rhodopsin_dom_fungi"/>
</dbReference>
<protein>
    <recommendedName>
        <fullName evidence="7">Rhodopsin domain-containing protein</fullName>
    </recommendedName>
</protein>
<feature type="domain" description="Rhodopsin" evidence="7">
    <location>
        <begin position="24"/>
        <end position="260"/>
    </location>
</feature>
<keyword evidence="3 6" id="KW-1133">Transmembrane helix</keyword>
<keyword evidence="4 6" id="KW-0472">Membrane</keyword>
<dbReference type="PANTHER" id="PTHR33048">
    <property type="entry name" value="PTH11-LIKE INTEGRAL MEMBRANE PROTEIN (AFU_ORTHOLOGUE AFUA_5G11245)"/>
    <property type="match status" value="1"/>
</dbReference>
<evidence type="ECO:0000313" key="8">
    <source>
        <dbReference type="EMBL" id="KAF3229992.1"/>
    </source>
</evidence>
<evidence type="ECO:0000259" key="7">
    <source>
        <dbReference type="Pfam" id="PF20684"/>
    </source>
</evidence>
<feature type="transmembrane region" description="Helical" evidence="6">
    <location>
        <begin position="166"/>
        <end position="186"/>
    </location>
</feature>
<feature type="transmembrane region" description="Helical" evidence="6">
    <location>
        <begin position="6"/>
        <end position="28"/>
    </location>
</feature>
<comment type="subcellular location">
    <subcellularLocation>
        <location evidence="1">Membrane</location>
        <topology evidence="1">Multi-pass membrane protein</topology>
    </subcellularLocation>
</comment>
<evidence type="ECO:0000313" key="9">
    <source>
        <dbReference type="Proteomes" id="UP000483672"/>
    </source>
</evidence>
<organism evidence="8 9">
    <name type="scientific">Orbilia oligospora</name>
    <name type="common">Nematode-trapping fungus</name>
    <name type="synonym">Arthrobotrys oligospora</name>
    <dbReference type="NCBI Taxonomy" id="2813651"/>
    <lineage>
        <taxon>Eukaryota</taxon>
        <taxon>Fungi</taxon>
        <taxon>Dikarya</taxon>
        <taxon>Ascomycota</taxon>
        <taxon>Pezizomycotina</taxon>
        <taxon>Orbiliomycetes</taxon>
        <taxon>Orbiliales</taxon>
        <taxon>Orbiliaceae</taxon>
        <taxon>Orbilia</taxon>
    </lineage>
</organism>
<dbReference type="Proteomes" id="UP000483672">
    <property type="component" value="Unassembled WGS sequence"/>
</dbReference>
<dbReference type="Pfam" id="PF20684">
    <property type="entry name" value="Fung_rhodopsin"/>
    <property type="match status" value="1"/>
</dbReference>
<evidence type="ECO:0000256" key="5">
    <source>
        <dbReference type="ARBA" id="ARBA00038359"/>
    </source>
</evidence>
<dbReference type="GO" id="GO:0016020">
    <property type="term" value="C:membrane"/>
    <property type="evidence" value="ECO:0007669"/>
    <property type="project" value="UniProtKB-SubCell"/>
</dbReference>
<proteinExistence type="inferred from homology"/>
<name>A0A6G1MLS5_ORBOL</name>
<evidence type="ECO:0000256" key="2">
    <source>
        <dbReference type="ARBA" id="ARBA00022692"/>
    </source>
</evidence>
<keyword evidence="2 6" id="KW-0812">Transmembrane</keyword>
<comment type="caution">
    <text evidence="8">The sequence shown here is derived from an EMBL/GenBank/DDBJ whole genome shotgun (WGS) entry which is preliminary data.</text>
</comment>
<evidence type="ECO:0000256" key="4">
    <source>
        <dbReference type="ARBA" id="ARBA00023136"/>
    </source>
</evidence>
<dbReference type="InterPro" id="IPR052337">
    <property type="entry name" value="SAT4-like"/>
</dbReference>
<comment type="similarity">
    <text evidence="5">Belongs to the SAT4 family.</text>
</comment>
<accession>A0A6G1MLS5</accession>
<dbReference type="EMBL" id="WIPF01000010">
    <property type="protein sequence ID" value="KAF3229992.1"/>
    <property type="molecule type" value="Genomic_DNA"/>
</dbReference>
<evidence type="ECO:0000256" key="1">
    <source>
        <dbReference type="ARBA" id="ARBA00004141"/>
    </source>
</evidence>
<feature type="transmembrane region" description="Helical" evidence="6">
    <location>
        <begin position="84"/>
        <end position="107"/>
    </location>
</feature>
<feature type="transmembrane region" description="Helical" evidence="6">
    <location>
        <begin position="40"/>
        <end position="64"/>
    </location>
</feature>
<dbReference type="AlphaFoldDB" id="A0A6G1MLS5"/>
<gene>
    <name evidence="8" type="ORF">TWF191_000231</name>
</gene>
<dbReference type="PANTHER" id="PTHR33048:SF146">
    <property type="entry name" value="INTEGRAL MEMBRANE PROTEIN"/>
    <property type="match status" value="1"/>
</dbReference>
<feature type="transmembrane region" description="Helical" evidence="6">
    <location>
        <begin position="119"/>
        <end position="139"/>
    </location>
</feature>
<evidence type="ECO:0000256" key="6">
    <source>
        <dbReference type="SAM" id="Phobius"/>
    </source>
</evidence>
<sequence length="329" mass="37124">MASPRSWIALEIVGNIFVWIFTALRCYTRIKILRIFNSEDALVLLSSLLSTSRSAVFIAAIVNYGVGLGMPSEIDTIHNQQKYYYIQQMLFIPGTGVIKISFALTLLKIVQDRIEIFALYFIVFAATAITLIPFFWFLLACQPISLNWALGSESCYVNERTSIFNGHGAITAFLDLVLGIVIPAIVLHRLKVRLRVKVIAGAMLSVASLACIATIIRIVYTTRMVFNNYDSVATCYLWGGIELSTTIVCVCATTLKPLLVKVSFLNLTSYNEDRSRYEMSRQVRDSTIRGNSHFCRKGSVNIVNEKVPRQLQYRIQRVVSLDIRHETIE</sequence>
<evidence type="ECO:0000256" key="3">
    <source>
        <dbReference type="ARBA" id="ARBA00022989"/>
    </source>
</evidence>
<feature type="transmembrane region" description="Helical" evidence="6">
    <location>
        <begin position="198"/>
        <end position="220"/>
    </location>
</feature>
<reference evidence="8 9" key="1">
    <citation type="submission" date="2019-06" db="EMBL/GenBank/DDBJ databases">
        <authorList>
            <person name="Palmer J.M."/>
        </authorList>
    </citation>
    <scope>NUCLEOTIDE SEQUENCE [LARGE SCALE GENOMIC DNA]</scope>
    <source>
        <strain evidence="8 9">TWF191</strain>
    </source>
</reference>